<organism evidence="14 15">
    <name type="scientific">Rhizophlyctis rosea</name>
    <dbReference type="NCBI Taxonomy" id="64517"/>
    <lineage>
        <taxon>Eukaryota</taxon>
        <taxon>Fungi</taxon>
        <taxon>Fungi incertae sedis</taxon>
        <taxon>Chytridiomycota</taxon>
        <taxon>Chytridiomycota incertae sedis</taxon>
        <taxon>Chytridiomycetes</taxon>
        <taxon>Rhizophlyctidales</taxon>
        <taxon>Rhizophlyctidaceae</taxon>
        <taxon>Rhizophlyctis</taxon>
    </lineage>
</organism>
<dbReference type="InterPro" id="IPR001680">
    <property type="entry name" value="WD40_rpt"/>
</dbReference>
<feature type="compositionally biased region" description="Polar residues" evidence="13">
    <location>
        <begin position="289"/>
        <end position="312"/>
    </location>
</feature>
<dbReference type="Gene3D" id="2.130.10.10">
    <property type="entry name" value="YVTN repeat-like/Quinoprotein amine dehydrogenase"/>
    <property type="match status" value="2"/>
</dbReference>
<dbReference type="Proteomes" id="UP001212841">
    <property type="component" value="Unassembled WGS sequence"/>
</dbReference>
<feature type="region of interest" description="Disordered" evidence="13">
    <location>
        <begin position="250"/>
        <end position="312"/>
    </location>
</feature>
<evidence type="ECO:0000256" key="3">
    <source>
        <dbReference type="ARBA" id="ARBA00022574"/>
    </source>
</evidence>
<evidence type="ECO:0000256" key="10">
    <source>
        <dbReference type="ARBA" id="ARBA00040002"/>
    </source>
</evidence>
<accession>A0AAD5SN06</accession>
<evidence type="ECO:0000256" key="11">
    <source>
        <dbReference type="ARBA" id="ARBA00041557"/>
    </source>
</evidence>
<protein>
    <recommendedName>
        <fullName evidence="10">Dynein axonemal intermediate chain 4</fullName>
    </recommendedName>
    <alternativeName>
        <fullName evidence="11">WD repeat-containing protein 78</fullName>
    </alternativeName>
</protein>
<feature type="region of interest" description="Disordered" evidence="13">
    <location>
        <begin position="94"/>
        <end position="144"/>
    </location>
</feature>
<feature type="compositionally biased region" description="Basic and acidic residues" evidence="13">
    <location>
        <begin position="250"/>
        <end position="263"/>
    </location>
</feature>
<dbReference type="SUPFAM" id="SSF50978">
    <property type="entry name" value="WD40 repeat-like"/>
    <property type="match status" value="1"/>
</dbReference>
<dbReference type="AlphaFoldDB" id="A0AAD5SN06"/>
<feature type="compositionally biased region" description="Polar residues" evidence="13">
    <location>
        <begin position="94"/>
        <end position="104"/>
    </location>
</feature>
<evidence type="ECO:0000313" key="14">
    <source>
        <dbReference type="EMBL" id="KAJ3057278.1"/>
    </source>
</evidence>
<dbReference type="PROSITE" id="PS50294">
    <property type="entry name" value="WD_REPEATS_REGION"/>
    <property type="match status" value="1"/>
</dbReference>
<evidence type="ECO:0000256" key="6">
    <source>
        <dbReference type="ARBA" id="ARBA00023069"/>
    </source>
</evidence>
<reference evidence="14" key="1">
    <citation type="submission" date="2020-05" db="EMBL/GenBank/DDBJ databases">
        <title>Phylogenomic resolution of chytrid fungi.</title>
        <authorList>
            <person name="Stajich J.E."/>
            <person name="Amses K."/>
            <person name="Simmons R."/>
            <person name="Seto K."/>
            <person name="Myers J."/>
            <person name="Bonds A."/>
            <person name="Quandt C.A."/>
            <person name="Barry K."/>
            <person name="Liu P."/>
            <person name="Grigoriev I."/>
            <person name="Longcore J.E."/>
            <person name="James T.Y."/>
        </authorList>
    </citation>
    <scope>NUCLEOTIDE SEQUENCE</scope>
    <source>
        <strain evidence="14">JEL0318</strain>
    </source>
</reference>
<dbReference type="EMBL" id="JADGJD010000007">
    <property type="protein sequence ID" value="KAJ3057278.1"/>
    <property type="molecule type" value="Genomic_DNA"/>
</dbReference>
<feature type="compositionally biased region" description="Low complexity" evidence="13">
    <location>
        <begin position="265"/>
        <end position="281"/>
    </location>
</feature>
<feature type="region of interest" description="Disordered" evidence="13">
    <location>
        <begin position="408"/>
        <end position="457"/>
    </location>
</feature>
<feature type="compositionally biased region" description="Basic and acidic residues" evidence="13">
    <location>
        <begin position="410"/>
        <end position="432"/>
    </location>
</feature>
<evidence type="ECO:0000256" key="8">
    <source>
        <dbReference type="ARBA" id="ARBA00023273"/>
    </source>
</evidence>
<feature type="repeat" description="WD" evidence="12">
    <location>
        <begin position="735"/>
        <end position="767"/>
    </location>
</feature>
<keyword evidence="8" id="KW-0966">Cell projection</keyword>
<sequence length="943" mass="101737">MNINAGAVSLQGGGLVQVLDEDGNDVTPLSLIQQGRGGDRGRAPGYLSASDMQNQSLATATRETVADVLNNLESMTAGSWNTSVFGKSMMSYSTASRASGTSSPEGERDEDASSVASAESLEDRDEGEEVSRAKGADGGTTSKGLTEADLIKPIHIHLTETDNILLFDVPSVSVTTESAQEADIVKAANARYKELLTTKANNENYVSRGMQTFNSPQKHKDIQATASKKTNAEAQVNEWSIYDAWHPESKDEKDVDVNTKEADISSLDSTSTTVTQTMTSTGIGPASSIPASLATSSHPSNQSRIASNASRLASRSELMSSMVGGASRSMFIEDGAGGGAGGAGDYLNAAQDGAEGGGPKEKDGEAISLSSINKDHLRQSLLIMERAIVGNTYEKKLIEFRNIVDVGEEEEKRDKKEKEAHERDARHQEHLDLLGVKGGPTVRIGTGEEEDKAREERRDMDRIPTLQFLWSYRCELTRGRAVTCMAWNKQNEDILAVSYAETKPASGATLGLVLCWSLKNPEWPERVYKTRSPVTSLDFSKANPNFLACGFADGRIAIYDVRRRGDKSVLDNGDMAGKHRDPVWELKWVERERVVGDEQSKNETLVTVSTDGRVTQWMVRKGLEFNGGLSLLKMLFDGVLNYVPDILPLDLMTLKRVTKQEDAKTSGGVTGPRSGEGGSGSGAAAIKNTAFIARQAGGLCFDFNPKDTNTYIVGTEQGPIHRCSCSYNEQYISTCFGHTGPVHRVKWSPFLGDVFLSCSSDWTVRLWRFGEGGEHAGGIGSGAGEGRGEEGDGGEECVFRFLSGKDTVSDIAWSPTISTMFGCVSTDGRMEIWDLAFSVLDPIIVHSVLDRQLNTILFASGTPCVLTGDDNGAVNVYKLHRPEAPVVTREPGTIQETGGPTTKVFVEEREEAEVGKMGWREGQARKLGEVLRSKNQGGGDGGA</sequence>
<evidence type="ECO:0000256" key="9">
    <source>
        <dbReference type="ARBA" id="ARBA00024190"/>
    </source>
</evidence>
<keyword evidence="2" id="KW-0963">Cytoplasm</keyword>
<keyword evidence="5" id="KW-0282">Flagellum</keyword>
<dbReference type="GO" id="GO:0003341">
    <property type="term" value="P:cilium movement"/>
    <property type="evidence" value="ECO:0007669"/>
    <property type="project" value="TreeGrafter"/>
</dbReference>
<dbReference type="GO" id="GO:0045504">
    <property type="term" value="F:dynein heavy chain binding"/>
    <property type="evidence" value="ECO:0007669"/>
    <property type="project" value="TreeGrafter"/>
</dbReference>
<keyword evidence="15" id="KW-1185">Reference proteome</keyword>
<dbReference type="SMART" id="SM00320">
    <property type="entry name" value="WD40"/>
    <property type="match status" value="4"/>
</dbReference>
<dbReference type="InterPro" id="IPR050687">
    <property type="entry name" value="Dynein_IC"/>
</dbReference>
<dbReference type="InterPro" id="IPR015943">
    <property type="entry name" value="WD40/YVTN_repeat-like_dom_sf"/>
</dbReference>
<keyword evidence="6" id="KW-0969">Cilium</keyword>
<dbReference type="PANTHER" id="PTHR12442:SF12">
    <property type="entry name" value="DYNEIN AXONEMAL INTERMEDIATE CHAIN 4"/>
    <property type="match status" value="1"/>
</dbReference>
<comment type="caution">
    <text evidence="14">The sequence shown here is derived from an EMBL/GenBank/DDBJ whole genome shotgun (WGS) entry which is preliminary data.</text>
</comment>
<evidence type="ECO:0000256" key="7">
    <source>
        <dbReference type="ARBA" id="ARBA00023212"/>
    </source>
</evidence>
<dbReference type="GO" id="GO:0120293">
    <property type="term" value="C:dynein axonemal particle"/>
    <property type="evidence" value="ECO:0007669"/>
    <property type="project" value="UniProtKB-SubCell"/>
</dbReference>
<evidence type="ECO:0000256" key="12">
    <source>
        <dbReference type="PROSITE-ProRule" id="PRU00221"/>
    </source>
</evidence>
<gene>
    <name evidence="14" type="primary">WDR78</name>
    <name evidence="14" type="ORF">HK097_009937</name>
</gene>
<evidence type="ECO:0000256" key="1">
    <source>
        <dbReference type="ARBA" id="ARBA00004611"/>
    </source>
</evidence>
<dbReference type="GO" id="GO:0005858">
    <property type="term" value="C:axonemal dynein complex"/>
    <property type="evidence" value="ECO:0007669"/>
    <property type="project" value="TreeGrafter"/>
</dbReference>
<name>A0AAD5SN06_9FUNG</name>
<evidence type="ECO:0000256" key="5">
    <source>
        <dbReference type="ARBA" id="ARBA00022846"/>
    </source>
</evidence>
<evidence type="ECO:0000313" key="15">
    <source>
        <dbReference type="Proteomes" id="UP001212841"/>
    </source>
</evidence>
<evidence type="ECO:0000256" key="2">
    <source>
        <dbReference type="ARBA" id="ARBA00022490"/>
    </source>
</evidence>
<dbReference type="InterPro" id="IPR036322">
    <property type="entry name" value="WD40_repeat_dom_sf"/>
</dbReference>
<feature type="region of interest" description="Disordered" evidence="13">
    <location>
        <begin position="661"/>
        <end position="682"/>
    </location>
</feature>
<feature type="compositionally biased region" description="Gly residues" evidence="13">
    <location>
        <begin position="668"/>
        <end position="681"/>
    </location>
</feature>
<evidence type="ECO:0000256" key="4">
    <source>
        <dbReference type="ARBA" id="ARBA00022737"/>
    </source>
</evidence>
<dbReference type="Pfam" id="PF00400">
    <property type="entry name" value="WD40"/>
    <property type="match status" value="3"/>
</dbReference>
<comment type="subcellular location">
    <subcellularLocation>
        <location evidence="1">Cytoplasm</location>
        <location evidence="1">Cytoskeleton</location>
        <location evidence="1">Flagellum axoneme</location>
    </subcellularLocation>
    <subcellularLocation>
        <location evidence="9">Dynein axonemal particle</location>
    </subcellularLocation>
</comment>
<keyword evidence="7" id="KW-0206">Cytoskeleton</keyword>
<dbReference type="GO" id="GO:0045503">
    <property type="term" value="F:dynein light chain binding"/>
    <property type="evidence" value="ECO:0007669"/>
    <property type="project" value="TreeGrafter"/>
</dbReference>
<dbReference type="PANTHER" id="PTHR12442">
    <property type="entry name" value="DYNEIN INTERMEDIATE CHAIN"/>
    <property type="match status" value="1"/>
</dbReference>
<dbReference type="PROSITE" id="PS50082">
    <property type="entry name" value="WD_REPEATS_2"/>
    <property type="match status" value="1"/>
</dbReference>
<keyword evidence="4" id="KW-0677">Repeat</keyword>
<keyword evidence="3 12" id="KW-0853">WD repeat</keyword>
<proteinExistence type="predicted"/>
<evidence type="ECO:0000256" key="13">
    <source>
        <dbReference type="SAM" id="MobiDB-lite"/>
    </source>
</evidence>